<dbReference type="GO" id="GO:0006629">
    <property type="term" value="P:lipid metabolic process"/>
    <property type="evidence" value="ECO:0007669"/>
    <property type="project" value="InterPro"/>
</dbReference>
<keyword evidence="3" id="KW-1185">Reference proteome</keyword>
<dbReference type="OrthoDB" id="9794455at2"/>
<organism evidence="2 3">
    <name type="scientific">Sandaracinomonas limnophila</name>
    <dbReference type="NCBI Taxonomy" id="1862386"/>
    <lineage>
        <taxon>Bacteria</taxon>
        <taxon>Pseudomonadati</taxon>
        <taxon>Bacteroidota</taxon>
        <taxon>Cytophagia</taxon>
        <taxon>Cytophagales</taxon>
        <taxon>Flectobacillaceae</taxon>
        <taxon>Sandaracinomonas</taxon>
    </lineage>
</organism>
<dbReference type="GO" id="GO:0008081">
    <property type="term" value="F:phosphoric diester hydrolase activity"/>
    <property type="evidence" value="ECO:0007669"/>
    <property type="project" value="InterPro"/>
</dbReference>
<dbReference type="AlphaFoldDB" id="A0A437PQW0"/>
<dbReference type="RefSeq" id="WP_127803552.1">
    <property type="nucleotide sequence ID" value="NZ_SACY01000003.1"/>
</dbReference>
<gene>
    <name evidence="2" type="ORF">EOJ36_06430</name>
</gene>
<evidence type="ECO:0000313" key="2">
    <source>
        <dbReference type="EMBL" id="RVU24645.1"/>
    </source>
</evidence>
<dbReference type="EMBL" id="SACY01000003">
    <property type="protein sequence ID" value="RVU24645.1"/>
    <property type="molecule type" value="Genomic_DNA"/>
</dbReference>
<dbReference type="InterPro" id="IPR017946">
    <property type="entry name" value="PLC-like_Pdiesterase_TIM-brl"/>
</dbReference>
<name>A0A437PQW0_9BACT</name>
<feature type="signal peptide" evidence="1">
    <location>
        <begin position="1"/>
        <end position="18"/>
    </location>
</feature>
<dbReference type="Gene3D" id="3.20.20.190">
    <property type="entry name" value="Phosphatidylinositol (PI) phosphodiesterase"/>
    <property type="match status" value="1"/>
</dbReference>
<dbReference type="SUPFAM" id="SSF51695">
    <property type="entry name" value="PLC-like phosphodiesterases"/>
    <property type="match status" value="1"/>
</dbReference>
<evidence type="ECO:0000256" key="1">
    <source>
        <dbReference type="SAM" id="SignalP"/>
    </source>
</evidence>
<comment type="caution">
    <text evidence="2">The sequence shown here is derived from an EMBL/GenBank/DDBJ whole genome shotgun (WGS) entry which is preliminary data.</text>
</comment>
<dbReference type="Proteomes" id="UP000282832">
    <property type="component" value="Unassembled WGS sequence"/>
</dbReference>
<keyword evidence="1" id="KW-0732">Signal</keyword>
<accession>A0A437PQW0</accession>
<evidence type="ECO:0000313" key="3">
    <source>
        <dbReference type="Proteomes" id="UP000282832"/>
    </source>
</evidence>
<feature type="chain" id="PRO_5019525120" evidence="1">
    <location>
        <begin position="19"/>
        <end position="246"/>
    </location>
</feature>
<protein>
    <submittedName>
        <fullName evidence="2">Alkaline phosphatase</fullName>
    </submittedName>
</protein>
<reference evidence="2 3" key="1">
    <citation type="submission" date="2019-01" db="EMBL/GenBank/DDBJ databases">
        <authorList>
            <person name="Chen W.-M."/>
        </authorList>
    </citation>
    <scope>NUCLEOTIDE SEQUENCE [LARGE SCALE GENOMIC DNA]</scope>
    <source>
        <strain evidence="2 3">FSY-15</strain>
    </source>
</reference>
<proteinExistence type="predicted"/>
<sequence>MKKIFLFGLLILGIQLNAQSSLKKAHAHNDYEHQKPFFEAFQLGFGSIEADVFAHNGDLLVAHEIGHISAFKNLKNLYIDPIEEIFKEKRQGNFHLFLIDFKTSADSTLPLLIKSLEPLKGFAQKGLLKIVISGNRPAPKDYIKYPNWITFDGRKDENVPQFAQDRIYLVSESFIKFGFWDGKTPMKPEMKEKIKAFVDAQHALGKKIRLWGTPNSLICYQTLLSLGLDYIGTDNLQELADFLKTY</sequence>